<dbReference type="EMBL" id="CP094970">
    <property type="protein sequence ID" value="UYM06389.1"/>
    <property type="molecule type" value="Genomic_DNA"/>
</dbReference>
<dbReference type="GO" id="GO:0003700">
    <property type="term" value="F:DNA-binding transcription factor activity"/>
    <property type="evidence" value="ECO:0007669"/>
    <property type="project" value="InterPro"/>
</dbReference>
<keyword evidence="4" id="KW-0804">Transcription</keyword>
<dbReference type="InterPro" id="IPR000847">
    <property type="entry name" value="LysR_HTH_N"/>
</dbReference>
<dbReference type="SUPFAM" id="SSF53850">
    <property type="entry name" value="Periplasmic binding protein-like II"/>
    <property type="match status" value="1"/>
</dbReference>
<dbReference type="InterPro" id="IPR005119">
    <property type="entry name" value="LysR_subst-bd"/>
</dbReference>
<dbReference type="KEGG" id="sgrg:L0C25_04760"/>
<dbReference type="Gene3D" id="1.10.10.10">
    <property type="entry name" value="Winged helix-like DNA-binding domain superfamily/Winged helix DNA-binding domain"/>
    <property type="match status" value="1"/>
</dbReference>
<dbReference type="RefSeq" id="WP_271635286.1">
    <property type="nucleotide sequence ID" value="NZ_CP094970.1"/>
</dbReference>
<dbReference type="Pfam" id="PF03466">
    <property type="entry name" value="LysR_substrate"/>
    <property type="match status" value="1"/>
</dbReference>
<gene>
    <name evidence="6" type="ORF">L0C25_04760</name>
</gene>
<dbReference type="InterPro" id="IPR036388">
    <property type="entry name" value="WH-like_DNA-bd_sf"/>
</dbReference>
<name>A0AA46YM84_9ACTN</name>
<dbReference type="PANTHER" id="PTHR30346">
    <property type="entry name" value="TRANSCRIPTIONAL DUAL REGULATOR HCAR-RELATED"/>
    <property type="match status" value="1"/>
</dbReference>
<dbReference type="FunFam" id="1.10.10.10:FF:000001">
    <property type="entry name" value="LysR family transcriptional regulator"/>
    <property type="match status" value="1"/>
</dbReference>
<dbReference type="Proteomes" id="UP001164390">
    <property type="component" value="Chromosome"/>
</dbReference>
<keyword evidence="2" id="KW-0805">Transcription regulation</keyword>
<dbReference type="GO" id="GO:0032993">
    <property type="term" value="C:protein-DNA complex"/>
    <property type="evidence" value="ECO:0007669"/>
    <property type="project" value="TreeGrafter"/>
</dbReference>
<dbReference type="SUPFAM" id="SSF46785">
    <property type="entry name" value="Winged helix' DNA-binding domain"/>
    <property type="match status" value="1"/>
</dbReference>
<feature type="domain" description="HTH lysR-type" evidence="5">
    <location>
        <begin position="3"/>
        <end position="60"/>
    </location>
</feature>
<keyword evidence="3" id="KW-0238">DNA-binding</keyword>
<dbReference type="GO" id="GO:0003677">
    <property type="term" value="F:DNA binding"/>
    <property type="evidence" value="ECO:0007669"/>
    <property type="project" value="UniProtKB-KW"/>
</dbReference>
<evidence type="ECO:0000259" key="5">
    <source>
        <dbReference type="PROSITE" id="PS50931"/>
    </source>
</evidence>
<evidence type="ECO:0000256" key="2">
    <source>
        <dbReference type="ARBA" id="ARBA00023015"/>
    </source>
</evidence>
<protein>
    <submittedName>
        <fullName evidence="6">LysR family transcriptional regulator</fullName>
    </submittedName>
</protein>
<comment type="similarity">
    <text evidence="1">Belongs to the LysR transcriptional regulatory family.</text>
</comment>
<evidence type="ECO:0000256" key="1">
    <source>
        <dbReference type="ARBA" id="ARBA00009437"/>
    </source>
</evidence>
<accession>A0AA46YM84</accession>
<proteinExistence type="inferred from homology"/>
<organism evidence="6 7">
    <name type="scientific">Solicola gregarius</name>
    <dbReference type="NCBI Taxonomy" id="2908642"/>
    <lineage>
        <taxon>Bacteria</taxon>
        <taxon>Bacillati</taxon>
        <taxon>Actinomycetota</taxon>
        <taxon>Actinomycetes</taxon>
        <taxon>Propionibacteriales</taxon>
        <taxon>Nocardioidaceae</taxon>
        <taxon>Solicola</taxon>
    </lineage>
</organism>
<dbReference type="PRINTS" id="PR00039">
    <property type="entry name" value="HTHLYSR"/>
</dbReference>
<sequence>MAPTWDRVRVFAAVARHGSVSAAAQELHLTAPGVSQHVRRLERELGTTLVERSGRGIRLTAAGRVFADHASRASRAVADGTAAVESMSESVVGPVRIGGVATALRALAPALRELLDEHPRVVPTVIDGEIVDLLPKLARGELDVVVTESWDTRPLGLPEGIESRTLVVERVWVALPSGHAYASGGSVELRDLRGETWSSCAAGSDPYEALRQSFGGDGIPPQIAYRVGDMATQLAFVANELAVALVTDLARPAAPAGVTFVPPRPAAARTLAAATRVGRLRPAVAAVIDVAAERLPRAVRPRVAQSRC</sequence>
<dbReference type="Pfam" id="PF00126">
    <property type="entry name" value="HTH_1"/>
    <property type="match status" value="1"/>
</dbReference>
<dbReference type="Gene3D" id="3.40.190.10">
    <property type="entry name" value="Periplasmic binding protein-like II"/>
    <property type="match status" value="2"/>
</dbReference>
<dbReference type="InterPro" id="IPR036390">
    <property type="entry name" value="WH_DNA-bd_sf"/>
</dbReference>
<evidence type="ECO:0000313" key="7">
    <source>
        <dbReference type="Proteomes" id="UP001164390"/>
    </source>
</evidence>
<dbReference type="PANTHER" id="PTHR30346:SF29">
    <property type="entry name" value="LYSR SUBSTRATE-BINDING"/>
    <property type="match status" value="1"/>
</dbReference>
<evidence type="ECO:0000313" key="6">
    <source>
        <dbReference type="EMBL" id="UYM06389.1"/>
    </source>
</evidence>
<keyword evidence="7" id="KW-1185">Reference proteome</keyword>
<dbReference type="AlphaFoldDB" id="A0AA46YM84"/>
<evidence type="ECO:0000256" key="3">
    <source>
        <dbReference type="ARBA" id="ARBA00023125"/>
    </source>
</evidence>
<reference evidence="6" key="1">
    <citation type="submission" date="2022-01" db="EMBL/GenBank/DDBJ databases">
        <title>Nocardioidaceae gen. sp. A5X3R13.</title>
        <authorList>
            <person name="Lopez Marin M.A."/>
            <person name="Uhlik O."/>
        </authorList>
    </citation>
    <scope>NUCLEOTIDE SEQUENCE</scope>
    <source>
        <strain evidence="6">A5X3R13</strain>
    </source>
</reference>
<evidence type="ECO:0000256" key="4">
    <source>
        <dbReference type="ARBA" id="ARBA00023163"/>
    </source>
</evidence>
<dbReference type="PROSITE" id="PS50931">
    <property type="entry name" value="HTH_LYSR"/>
    <property type="match status" value="1"/>
</dbReference>